<gene>
    <name evidence="5" type="ORF">ATL17_3410</name>
</gene>
<dbReference type="InterPro" id="IPR002577">
    <property type="entry name" value="HTH_HxlR"/>
</dbReference>
<evidence type="ECO:0000313" key="6">
    <source>
        <dbReference type="Proteomes" id="UP000295391"/>
    </source>
</evidence>
<keyword evidence="3" id="KW-0804">Transcription</keyword>
<name>A0A4R6VD59_9HYPH</name>
<proteinExistence type="predicted"/>
<comment type="caution">
    <text evidence="5">The sequence shown here is derived from an EMBL/GenBank/DDBJ whole genome shotgun (WGS) entry which is preliminary data.</text>
</comment>
<evidence type="ECO:0000313" key="5">
    <source>
        <dbReference type="EMBL" id="TDQ60223.1"/>
    </source>
</evidence>
<evidence type="ECO:0000259" key="4">
    <source>
        <dbReference type="PROSITE" id="PS51118"/>
    </source>
</evidence>
<dbReference type="PANTHER" id="PTHR33204">
    <property type="entry name" value="TRANSCRIPTIONAL REGULATOR, MARR FAMILY"/>
    <property type="match status" value="1"/>
</dbReference>
<dbReference type="InterPro" id="IPR036390">
    <property type="entry name" value="WH_DNA-bd_sf"/>
</dbReference>
<evidence type="ECO:0000256" key="3">
    <source>
        <dbReference type="ARBA" id="ARBA00023163"/>
    </source>
</evidence>
<dbReference type="PANTHER" id="PTHR33204:SF37">
    <property type="entry name" value="HTH-TYPE TRANSCRIPTIONAL REGULATOR YODB"/>
    <property type="match status" value="1"/>
</dbReference>
<accession>A0A4R6VD59</accession>
<keyword evidence="1" id="KW-0805">Transcription regulation</keyword>
<feature type="domain" description="HTH hxlR-type" evidence="4">
    <location>
        <begin position="17"/>
        <end position="108"/>
    </location>
</feature>
<dbReference type="Proteomes" id="UP000295391">
    <property type="component" value="Unassembled WGS sequence"/>
</dbReference>
<dbReference type="SUPFAM" id="SSF46785">
    <property type="entry name" value="Winged helix' DNA-binding domain"/>
    <property type="match status" value="1"/>
</dbReference>
<keyword evidence="6" id="KW-1185">Reference proteome</keyword>
<dbReference type="EMBL" id="SNYR01000005">
    <property type="protein sequence ID" value="TDQ60223.1"/>
    <property type="molecule type" value="Genomic_DNA"/>
</dbReference>
<dbReference type="RefSeq" id="WP_133574012.1">
    <property type="nucleotide sequence ID" value="NZ_SNYR01000005.1"/>
</dbReference>
<organism evidence="5 6">
    <name type="scientific">Maritalea mobilis</name>
    <dbReference type="NCBI Taxonomy" id="483324"/>
    <lineage>
        <taxon>Bacteria</taxon>
        <taxon>Pseudomonadati</taxon>
        <taxon>Pseudomonadota</taxon>
        <taxon>Alphaproteobacteria</taxon>
        <taxon>Hyphomicrobiales</taxon>
        <taxon>Devosiaceae</taxon>
        <taxon>Maritalea</taxon>
    </lineage>
</organism>
<dbReference type="AlphaFoldDB" id="A0A4R6VD59"/>
<dbReference type="Pfam" id="PF01638">
    <property type="entry name" value="HxlR"/>
    <property type="match status" value="1"/>
</dbReference>
<evidence type="ECO:0000256" key="2">
    <source>
        <dbReference type="ARBA" id="ARBA00023125"/>
    </source>
</evidence>
<dbReference type="PROSITE" id="PS51118">
    <property type="entry name" value="HTH_HXLR"/>
    <property type="match status" value="1"/>
</dbReference>
<reference evidence="5 6" key="1">
    <citation type="submission" date="2019-03" db="EMBL/GenBank/DDBJ databases">
        <title>Genomic Encyclopedia of Type Strains, Phase III (KMG-III): the genomes of soil and plant-associated and newly described type strains.</title>
        <authorList>
            <person name="Whitman W."/>
        </authorList>
    </citation>
    <scope>NUCLEOTIDE SEQUENCE [LARGE SCALE GENOMIC DNA]</scope>
    <source>
        <strain evidence="5 6">CGMCC 1.7002</strain>
    </source>
</reference>
<dbReference type="Gene3D" id="1.10.10.10">
    <property type="entry name" value="Winged helix-like DNA-binding domain superfamily/Winged helix DNA-binding domain"/>
    <property type="match status" value="1"/>
</dbReference>
<dbReference type="InterPro" id="IPR036388">
    <property type="entry name" value="WH-like_DNA-bd_sf"/>
</dbReference>
<dbReference type="OrthoDB" id="8904061at2"/>
<keyword evidence="2" id="KW-0238">DNA-binding</keyword>
<protein>
    <submittedName>
        <fullName evidence="5">HxlR family transcriptional regulator</fullName>
    </submittedName>
</protein>
<dbReference type="GO" id="GO:0003677">
    <property type="term" value="F:DNA binding"/>
    <property type="evidence" value="ECO:0007669"/>
    <property type="project" value="UniProtKB-KW"/>
</dbReference>
<evidence type="ECO:0000256" key="1">
    <source>
        <dbReference type="ARBA" id="ARBA00023015"/>
    </source>
</evidence>
<sequence length="109" mass="12062">MSSILPNKPVRGSGSGVPIMALFDILGRKWNMRMLWSLRQGALSFRSLQAECGGVSPSVMNARLKQLQAAQLVLLGEGGYELTAMGRDLMDRLDPLREWSAQWSAILEE</sequence>